<protein>
    <submittedName>
        <fullName evidence="1">Uncharacterized protein</fullName>
    </submittedName>
</protein>
<evidence type="ECO:0000313" key="1">
    <source>
        <dbReference type="EMBL" id="WAR12162.1"/>
    </source>
</evidence>
<gene>
    <name evidence="1" type="ORF">MAR_026342</name>
</gene>
<dbReference type="Proteomes" id="UP001164746">
    <property type="component" value="Chromosome 8"/>
</dbReference>
<dbReference type="EMBL" id="CP111019">
    <property type="protein sequence ID" value="WAR12162.1"/>
    <property type="molecule type" value="Genomic_DNA"/>
</dbReference>
<proteinExistence type="predicted"/>
<evidence type="ECO:0000313" key="2">
    <source>
        <dbReference type="Proteomes" id="UP001164746"/>
    </source>
</evidence>
<dbReference type="Gene3D" id="3.40.80.10">
    <property type="entry name" value="Peptidoglycan recognition protein-like"/>
    <property type="match status" value="1"/>
</dbReference>
<sequence length="100" mass="11257">MQKVDPVIYCDNVTIVTQENWGARPPKQVDRMETPVSFVFIYHAASCECFTEKRCACEAKMLQNYPMNAQVGMTLGIVLWSANTETCTMVGPQGPDRRAH</sequence>
<dbReference type="SUPFAM" id="SSF55846">
    <property type="entry name" value="N-acetylmuramoyl-L-alanine amidase-like"/>
    <property type="match status" value="1"/>
</dbReference>
<accession>A0ABY7ETC2</accession>
<keyword evidence="2" id="KW-1185">Reference proteome</keyword>
<reference evidence="1" key="1">
    <citation type="submission" date="2022-11" db="EMBL/GenBank/DDBJ databases">
        <title>Centuries of genome instability and evolution in soft-shell clam transmissible cancer (bioRxiv).</title>
        <authorList>
            <person name="Hart S.F.M."/>
            <person name="Yonemitsu M.A."/>
            <person name="Giersch R.M."/>
            <person name="Beal B.F."/>
            <person name="Arriagada G."/>
            <person name="Davis B.W."/>
            <person name="Ostrander E.A."/>
            <person name="Goff S.P."/>
            <person name="Metzger M.J."/>
        </authorList>
    </citation>
    <scope>NUCLEOTIDE SEQUENCE</scope>
    <source>
        <strain evidence="1">MELC-2E11</strain>
        <tissue evidence="1">Siphon/mantle</tissue>
    </source>
</reference>
<dbReference type="InterPro" id="IPR036505">
    <property type="entry name" value="Amidase/PGRP_sf"/>
</dbReference>
<organism evidence="1 2">
    <name type="scientific">Mya arenaria</name>
    <name type="common">Soft-shell clam</name>
    <dbReference type="NCBI Taxonomy" id="6604"/>
    <lineage>
        <taxon>Eukaryota</taxon>
        <taxon>Metazoa</taxon>
        <taxon>Spiralia</taxon>
        <taxon>Lophotrochozoa</taxon>
        <taxon>Mollusca</taxon>
        <taxon>Bivalvia</taxon>
        <taxon>Autobranchia</taxon>
        <taxon>Heteroconchia</taxon>
        <taxon>Euheterodonta</taxon>
        <taxon>Imparidentia</taxon>
        <taxon>Neoheterodontei</taxon>
        <taxon>Myida</taxon>
        <taxon>Myoidea</taxon>
        <taxon>Myidae</taxon>
        <taxon>Mya</taxon>
    </lineage>
</organism>
<name>A0ABY7ETC2_MYAAR</name>